<reference evidence="3 5" key="1">
    <citation type="submission" date="2015-04" db="EMBL/GenBank/DDBJ databases">
        <title>The draft genome sequence of Roseovarius indicus B108T.</title>
        <authorList>
            <person name="Li G."/>
            <person name="Lai Q."/>
            <person name="Shao Z."/>
            <person name="Yan P."/>
        </authorList>
    </citation>
    <scope>NUCLEOTIDE SEQUENCE [LARGE SCALE GENOMIC DNA]</scope>
    <source>
        <strain evidence="3 5">B108</strain>
    </source>
</reference>
<dbReference type="RefSeq" id="WP_057820260.1">
    <property type="nucleotide sequence ID" value="NZ_CP031598.1"/>
</dbReference>
<dbReference type="PANTHER" id="PTHR34703">
    <property type="entry name" value="ANTIPORTER SUBUNIT MNHG2-RELATED"/>
    <property type="match status" value="1"/>
</dbReference>
<feature type="region of interest" description="Disordered" evidence="1">
    <location>
        <begin position="97"/>
        <end position="122"/>
    </location>
</feature>
<feature type="transmembrane region" description="Helical" evidence="2">
    <location>
        <begin position="6"/>
        <end position="28"/>
    </location>
</feature>
<feature type="transmembrane region" description="Helical" evidence="2">
    <location>
        <begin position="40"/>
        <end position="61"/>
    </location>
</feature>
<feature type="transmembrane region" description="Helical" evidence="2">
    <location>
        <begin position="67"/>
        <end position="88"/>
    </location>
</feature>
<evidence type="ECO:0000313" key="3">
    <source>
        <dbReference type="EMBL" id="KRS15442.1"/>
    </source>
</evidence>
<evidence type="ECO:0000256" key="2">
    <source>
        <dbReference type="SAM" id="Phobius"/>
    </source>
</evidence>
<dbReference type="InterPro" id="IPR005133">
    <property type="entry name" value="PhaG_MnhG_YufB"/>
</dbReference>
<feature type="compositionally biased region" description="Polar residues" evidence="1">
    <location>
        <begin position="109"/>
        <end position="122"/>
    </location>
</feature>
<gene>
    <name evidence="4" type="primary">mrpG</name>
    <name evidence="4" type="ORF">RIdsm_04429</name>
    <name evidence="3" type="ORF">XM52_23720</name>
</gene>
<evidence type="ECO:0000256" key="1">
    <source>
        <dbReference type="SAM" id="MobiDB-lite"/>
    </source>
</evidence>
<dbReference type="PANTHER" id="PTHR34703:SF1">
    <property type="entry name" value="ANTIPORTER SUBUNIT MNHG2-RELATED"/>
    <property type="match status" value="1"/>
</dbReference>
<dbReference type="STRING" id="540747.SAMN04488031_11557"/>
<reference evidence="4 6" key="2">
    <citation type="submission" date="2018-08" db="EMBL/GenBank/DDBJ databases">
        <title>Genetic Globetrotter - A new plasmid hitch-hiking vast phylogenetic and geographic distances.</title>
        <authorList>
            <person name="Vollmers J."/>
            <person name="Petersen J."/>
        </authorList>
    </citation>
    <scope>NUCLEOTIDE SEQUENCE [LARGE SCALE GENOMIC DNA]</scope>
    <source>
        <strain evidence="4 6">DSM 26383</strain>
    </source>
</reference>
<dbReference type="NCBIfam" id="NF009316">
    <property type="entry name" value="PRK12674.1-5"/>
    <property type="match status" value="1"/>
</dbReference>
<dbReference type="EMBL" id="LAXI01000022">
    <property type="protein sequence ID" value="KRS15442.1"/>
    <property type="molecule type" value="Genomic_DNA"/>
</dbReference>
<dbReference type="PATRIC" id="fig|540747.5.peg.3100"/>
<evidence type="ECO:0000313" key="4">
    <source>
        <dbReference type="EMBL" id="QEW28597.1"/>
    </source>
</evidence>
<dbReference type="KEGG" id="rid:RIdsm_04429"/>
<proteinExistence type="predicted"/>
<dbReference type="AlphaFoldDB" id="A0A0T5P2P6"/>
<keyword evidence="2" id="KW-1133">Transmembrane helix</keyword>
<evidence type="ECO:0000313" key="5">
    <source>
        <dbReference type="Proteomes" id="UP000051401"/>
    </source>
</evidence>
<dbReference type="EMBL" id="CP031598">
    <property type="protein sequence ID" value="QEW28597.1"/>
    <property type="molecule type" value="Genomic_DNA"/>
</dbReference>
<dbReference type="Pfam" id="PF03334">
    <property type="entry name" value="PhaG_MnhG_YufB"/>
    <property type="match status" value="1"/>
</dbReference>
<dbReference type="Proteomes" id="UP000051401">
    <property type="component" value="Unassembled WGS sequence"/>
</dbReference>
<protein>
    <submittedName>
        <fullName evidence="4">Multiple resistance and pH homeostasis protein G</fullName>
    </submittedName>
    <submittedName>
        <fullName evidence="3">Pesticidal protein Cry5Ba</fullName>
    </submittedName>
</protein>
<keyword evidence="2" id="KW-0812">Transmembrane</keyword>
<dbReference type="GO" id="GO:0015385">
    <property type="term" value="F:sodium:proton antiporter activity"/>
    <property type="evidence" value="ECO:0007669"/>
    <property type="project" value="TreeGrafter"/>
</dbReference>
<sequence length="122" mass="12959">MMEAAEILVSALIVIGSVFILVGSYGLLKLDSPMSRLHAPTKAGTLGVGSTLAASMAYAFIWGEGSMHELLIMGFLFVTAPVSAMFIAKVAIHRRRVAEEPPQPPEDSTWATQATPATEEQG</sequence>
<organism evidence="3 5">
    <name type="scientific">Roseovarius indicus</name>
    <dbReference type="NCBI Taxonomy" id="540747"/>
    <lineage>
        <taxon>Bacteria</taxon>
        <taxon>Pseudomonadati</taxon>
        <taxon>Pseudomonadota</taxon>
        <taxon>Alphaproteobacteria</taxon>
        <taxon>Rhodobacterales</taxon>
        <taxon>Roseobacteraceae</taxon>
        <taxon>Roseovarius</taxon>
    </lineage>
</organism>
<accession>A0A0T5P2P6</accession>
<keyword evidence="5" id="KW-1185">Reference proteome</keyword>
<name>A0A0T5P2P6_9RHOB</name>
<dbReference type="Proteomes" id="UP000325785">
    <property type="component" value="Chromosome"/>
</dbReference>
<evidence type="ECO:0000313" key="6">
    <source>
        <dbReference type="Proteomes" id="UP000325785"/>
    </source>
</evidence>
<keyword evidence="2" id="KW-0472">Membrane</keyword>